<dbReference type="SUPFAM" id="SSF46785">
    <property type="entry name" value="Winged helix' DNA-binding domain"/>
    <property type="match status" value="1"/>
</dbReference>
<dbReference type="InterPro" id="IPR039422">
    <property type="entry name" value="MarR/SlyA-like"/>
</dbReference>
<evidence type="ECO:0000259" key="1">
    <source>
        <dbReference type="PROSITE" id="PS50995"/>
    </source>
</evidence>
<sequence>MALSLLHTAVQGCIERELQHAVRITFSEFVALRALSDNELGELRIQELAEATGLNQSSVSRLVSRLQNTGLTERRTCEIDRRGVYTGITDKGLETLEAAAEIYDSALRASIEEFSTPEAATSLREIIAAIP</sequence>
<gene>
    <name evidence="2" type="ORF">KO481_23660</name>
</gene>
<dbReference type="Proteomes" id="UP000733379">
    <property type="component" value="Unassembled WGS sequence"/>
</dbReference>
<keyword evidence="3" id="KW-1185">Reference proteome</keyword>
<protein>
    <submittedName>
        <fullName evidence="2">MarR family transcriptional regulator</fullName>
    </submittedName>
</protein>
<dbReference type="Pfam" id="PF12802">
    <property type="entry name" value="MarR_2"/>
    <property type="match status" value="1"/>
</dbReference>
<dbReference type="EMBL" id="JAHKNI010000008">
    <property type="protein sequence ID" value="MBU3064517.1"/>
    <property type="molecule type" value="Genomic_DNA"/>
</dbReference>
<comment type="caution">
    <text evidence="2">The sequence shown here is derived from an EMBL/GenBank/DDBJ whole genome shotgun (WGS) entry which is preliminary data.</text>
</comment>
<feature type="domain" description="HTH marR-type" evidence="1">
    <location>
        <begin position="1"/>
        <end position="131"/>
    </location>
</feature>
<accession>A0ABS6B2J7</accession>
<dbReference type="InterPro" id="IPR036388">
    <property type="entry name" value="WH-like_DNA-bd_sf"/>
</dbReference>
<dbReference type="InterPro" id="IPR000835">
    <property type="entry name" value="HTH_MarR-typ"/>
</dbReference>
<dbReference type="PANTHER" id="PTHR33164">
    <property type="entry name" value="TRANSCRIPTIONAL REGULATOR, MARR FAMILY"/>
    <property type="match status" value="1"/>
</dbReference>
<dbReference type="InterPro" id="IPR036390">
    <property type="entry name" value="WH_DNA-bd_sf"/>
</dbReference>
<dbReference type="Gene3D" id="1.10.10.10">
    <property type="entry name" value="Winged helix-like DNA-binding domain superfamily/Winged helix DNA-binding domain"/>
    <property type="match status" value="1"/>
</dbReference>
<evidence type="ECO:0000313" key="3">
    <source>
        <dbReference type="Proteomes" id="UP000733379"/>
    </source>
</evidence>
<name>A0ABS6B2J7_9NOCA</name>
<dbReference type="SMART" id="SM00347">
    <property type="entry name" value="HTH_MARR"/>
    <property type="match status" value="1"/>
</dbReference>
<organism evidence="2 3">
    <name type="scientific">Nocardia albiluteola</name>
    <dbReference type="NCBI Taxonomy" id="2842303"/>
    <lineage>
        <taxon>Bacteria</taxon>
        <taxon>Bacillati</taxon>
        <taxon>Actinomycetota</taxon>
        <taxon>Actinomycetes</taxon>
        <taxon>Mycobacteriales</taxon>
        <taxon>Nocardiaceae</taxon>
        <taxon>Nocardia</taxon>
    </lineage>
</organism>
<proteinExistence type="predicted"/>
<dbReference type="PROSITE" id="PS50995">
    <property type="entry name" value="HTH_MARR_2"/>
    <property type="match status" value="1"/>
</dbReference>
<reference evidence="2 3" key="1">
    <citation type="submission" date="2021-06" db="EMBL/GenBank/DDBJ databases">
        <title>Actinomycetes sequencing.</title>
        <authorList>
            <person name="Shan Q."/>
        </authorList>
    </citation>
    <scope>NUCLEOTIDE SEQUENCE [LARGE SCALE GENOMIC DNA]</scope>
    <source>
        <strain evidence="2 3">NEAU-G5</strain>
    </source>
</reference>
<evidence type="ECO:0000313" key="2">
    <source>
        <dbReference type="EMBL" id="MBU3064517.1"/>
    </source>
</evidence>
<dbReference type="PRINTS" id="PR00598">
    <property type="entry name" value="HTHMARR"/>
</dbReference>
<dbReference type="PANTHER" id="PTHR33164:SF99">
    <property type="entry name" value="MARR FAMILY REGULATORY PROTEIN"/>
    <property type="match status" value="1"/>
</dbReference>